<keyword evidence="1" id="KW-0805">Transcription regulation</keyword>
<dbReference type="SUPFAM" id="SSF46894">
    <property type="entry name" value="C-terminal effector domain of the bipartite response regulators"/>
    <property type="match status" value="1"/>
</dbReference>
<dbReference type="Pfam" id="PF00196">
    <property type="entry name" value="GerE"/>
    <property type="match status" value="1"/>
</dbReference>
<dbReference type="Gene3D" id="1.10.10.10">
    <property type="entry name" value="Winged helix-like DNA-binding domain superfamily/Winged helix DNA-binding domain"/>
    <property type="match status" value="1"/>
</dbReference>
<dbReference type="PANTHER" id="PTHR44688:SF16">
    <property type="entry name" value="DNA-BINDING TRANSCRIPTIONAL ACTIVATOR DEVR_DOSR"/>
    <property type="match status" value="1"/>
</dbReference>
<evidence type="ECO:0000256" key="1">
    <source>
        <dbReference type="ARBA" id="ARBA00023015"/>
    </source>
</evidence>
<dbReference type="PRINTS" id="PR00038">
    <property type="entry name" value="HTHLUXR"/>
</dbReference>
<dbReference type="SMART" id="SM00421">
    <property type="entry name" value="HTH_LUXR"/>
    <property type="match status" value="1"/>
</dbReference>
<evidence type="ECO:0000313" key="6">
    <source>
        <dbReference type="Proteomes" id="UP000608530"/>
    </source>
</evidence>
<evidence type="ECO:0000259" key="4">
    <source>
        <dbReference type="PROSITE" id="PS50043"/>
    </source>
</evidence>
<dbReference type="InterPro" id="IPR036388">
    <property type="entry name" value="WH-like_DNA-bd_sf"/>
</dbReference>
<keyword evidence="3" id="KW-0804">Transcription</keyword>
<sequence>MGREDDAATIVELLDRAPLSDGQLRLIQIDGAIGVGKSALLAAVLSRMKTRADARATEAGASGGASAPRLFLAQGDSFNADSPLTAHRALIEELLGDELERLLDEATPSVLAVRCAEALAGRPAIVAVDDAHWLGDASTRFLISLMQAPAAGPLTLILVHRVGQDPDRLIAAARRCGAMHDHLSLEALPAGAIRAIASGLSERQTEAVVEAAKGNPLFAHTATAAFRRHAGAEQVEEVLRLAEGSQTAVLSAAVADDMATLSEPSRRALETLAVLGGSSPVETVIEVADITPAEFDAATSELSERGLLSTSAHESLHPVIRYSVYQNTPADRRALAHRRAAQLEHAELFERAEHLAQLAPDVTADEAETLVRAAQLALGSDPSTVLHWLDRIPAEYRTLTSETVLARALIMGGRVEEAIERLRDLVAEPGGLRDAGTAEADARGQADACATEARVLLANALRVTGDTSEARALLASTADSIEPELLREYVDILSLLEGRAPDLLISRLETLPGDVNRMVAATYRTMDLLADGRVQQARVTFRPVPTWMSEADGRELGSVLHAVSCAAWASYILDQYDVGARLAERGLQLAHRFGQADVLSNLGAALSFCQASLGLLDAADETGEQAVADAERFGPPDAISMARAGLMIAAQGRADPALLARRFAELEATPPPEFGWWRRAVLTTRTRISALLGKPEPCPELLGEPRDAMAALRHADAAMVCAFLGQLETAASLIAEGIAIAEEQDSMGQRAMVQTVHAEILLQAGEPLGASNLLRAARDAFERLGMRLQLARATGNLARAEAMLARQAEPLARLTAREREVAELIATGLRNGEIAERLTLSKRTAENHVRRVMMKLGVRVRQEVADLVNRAATGEA</sequence>
<gene>
    <name evidence="5" type="ORF">JD276_12435</name>
</gene>
<feature type="domain" description="HTH luxR-type" evidence="4">
    <location>
        <begin position="807"/>
        <end position="872"/>
    </location>
</feature>
<dbReference type="InterPro" id="IPR041664">
    <property type="entry name" value="AAA_16"/>
</dbReference>
<dbReference type="GO" id="GO:0003677">
    <property type="term" value="F:DNA binding"/>
    <property type="evidence" value="ECO:0007669"/>
    <property type="project" value="UniProtKB-KW"/>
</dbReference>
<dbReference type="InterPro" id="IPR000792">
    <property type="entry name" value="Tscrpt_reg_LuxR_C"/>
</dbReference>
<protein>
    <submittedName>
        <fullName evidence="5">AAA family ATPase</fullName>
    </submittedName>
</protein>
<dbReference type="InterPro" id="IPR027417">
    <property type="entry name" value="P-loop_NTPase"/>
</dbReference>
<proteinExistence type="predicted"/>
<comment type="caution">
    <text evidence="5">The sequence shown here is derived from an EMBL/GenBank/DDBJ whole genome shotgun (WGS) entry which is preliminary data.</text>
</comment>
<evidence type="ECO:0000313" key="5">
    <source>
        <dbReference type="EMBL" id="MBK0419842.1"/>
    </source>
</evidence>
<evidence type="ECO:0000256" key="2">
    <source>
        <dbReference type="ARBA" id="ARBA00023125"/>
    </source>
</evidence>
<dbReference type="InterPro" id="IPR016032">
    <property type="entry name" value="Sig_transdc_resp-reg_C-effctor"/>
</dbReference>
<evidence type="ECO:0000256" key="3">
    <source>
        <dbReference type="ARBA" id="ARBA00023163"/>
    </source>
</evidence>
<dbReference type="PROSITE" id="PS50043">
    <property type="entry name" value="HTH_LUXR_2"/>
    <property type="match status" value="1"/>
</dbReference>
<dbReference type="SUPFAM" id="SSF52540">
    <property type="entry name" value="P-loop containing nucleoside triphosphate hydrolases"/>
    <property type="match status" value="1"/>
</dbReference>
<dbReference type="EMBL" id="JAEHOH010000017">
    <property type="protein sequence ID" value="MBK0419842.1"/>
    <property type="molecule type" value="Genomic_DNA"/>
</dbReference>
<dbReference type="RefSeq" id="WP_200115979.1">
    <property type="nucleotide sequence ID" value="NZ_JAEHOH010000017.1"/>
</dbReference>
<dbReference type="GO" id="GO:0006355">
    <property type="term" value="P:regulation of DNA-templated transcription"/>
    <property type="evidence" value="ECO:0007669"/>
    <property type="project" value="InterPro"/>
</dbReference>
<dbReference type="AlphaFoldDB" id="A0A934QB36"/>
<name>A0A934QB36_9MICO</name>
<reference evidence="5" key="1">
    <citation type="submission" date="2020-12" db="EMBL/GenBank/DDBJ databases">
        <title>Leucobacter sp. CAS1, isolated from Chromium sludge.</title>
        <authorList>
            <person name="Xu Z."/>
        </authorList>
    </citation>
    <scope>NUCLEOTIDE SEQUENCE</scope>
    <source>
        <strain evidence="5">CSA1</strain>
    </source>
</reference>
<dbReference type="Pfam" id="PF13191">
    <property type="entry name" value="AAA_16"/>
    <property type="match status" value="1"/>
</dbReference>
<dbReference type="Proteomes" id="UP000608530">
    <property type="component" value="Unassembled WGS sequence"/>
</dbReference>
<dbReference type="CDD" id="cd06170">
    <property type="entry name" value="LuxR_C_like"/>
    <property type="match status" value="1"/>
</dbReference>
<keyword evidence="6" id="KW-1185">Reference proteome</keyword>
<accession>A0A934QB36</accession>
<organism evidence="5 6">
    <name type="scientific">Leucobacter chromiisoli</name>
    <dbReference type="NCBI Taxonomy" id="2796471"/>
    <lineage>
        <taxon>Bacteria</taxon>
        <taxon>Bacillati</taxon>
        <taxon>Actinomycetota</taxon>
        <taxon>Actinomycetes</taxon>
        <taxon>Micrococcales</taxon>
        <taxon>Microbacteriaceae</taxon>
        <taxon>Leucobacter</taxon>
    </lineage>
</organism>
<keyword evidence="2" id="KW-0238">DNA-binding</keyword>
<dbReference type="PANTHER" id="PTHR44688">
    <property type="entry name" value="DNA-BINDING TRANSCRIPTIONAL ACTIVATOR DEVR_DOSR"/>
    <property type="match status" value="1"/>
</dbReference>